<name>A0A238FEH6_9BASI</name>
<evidence type="ECO:0000256" key="1">
    <source>
        <dbReference type="SAM" id="MobiDB-lite"/>
    </source>
</evidence>
<feature type="transmembrane region" description="Helical" evidence="2">
    <location>
        <begin position="169"/>
        <end position="192"/>
    </location>
</feature>
<organism evidence="3 4">
    <name type="scientific">Microbotryum intermedium</name>
    <dbReference type="NCBI Taxonomy" id="269621"/>
    <lineage>
        <taxon>Eukaryota</taxon>
        <taxon>Fungi</taxon>
        <taxon>Dikarya</taxon>
        <taxon>Basidiomycota</taxon>
        <taxon>Pucciniomycotina</taxon>
        <taxon>Microbotryomycetes</taxon>
        <taxon>Microbotryales</taxon>
        <taxon>Microbotryaceae</taxon>
        <taxon>Microbotryum</taxon>
    </lineage>
</organism>
<evidence type="ECO:0000313" key="3">
    <source>
        <dbReference type="EMBL" id="SCV71607.1"/>
    </source>
</evidence>
<dbReference type="PANTHER" id="PTHR31595">
    <property type="entry name" value="LONG-CHAIN-ALCOHOL O-FATTY-ACYLTRANSFERASE 3-RELATED"/>
    <property type="match status" value="1"/>
</dbReference>
<dbReference type="InterPro" id="IPR044851">
    <property type="entry name" value="Wax_synthase"/>
</dbReference>
<evidence type="ECO:0000313" key="4">
    <source>
        <dbReference type="Proteomes" id="UP000198372"/>
    </source>
</evidence>
<evidence type="ECO:0000256" key="2">
    <source>
        <dbReference type="SAM" id="Phobius"/>
    </source>
</evidence>
<keyword evidence="2" id="KW-0472">Membrane</keyword>
<reference evidence="4" key="1">
    <citation type="submission" date="2016-09" db="EMBL/GenBank/DDBJ databases">
        <authorList>
            <person name="Jeantristanb JTB J.-T."/>
            <person name="Ricardo R."/>
        </authorList>
    </citation>
    <scope>NUCLEOTIDE SEQUENCE [LARGE SCALE GENOMIC DNA]</scope>
</reference>
<feature type="transmembrane region" description="Helical" evidence="2">
    <location>
        <begin position="407"/>
        <end position="431"/>
    </location>
</feature>
<dbReference type="EMBL" id="FMSP01000007">
    <property type="protein sequence ID" value="SCV71607.1"/>
    <property type="molecule type" value="Genomic_DNA"/>
</dbReference>
<protein>
    <submittedName>
        <fullName evidence="3">BQ2448_3195 protein</fullName>
    </submittedName>
</protein>
<feature type="transmembrane region" description="Helical" evidence="2">
    <location>
        <begin position="65"/>
        <end position="89"/>
    </location>
</feature>
<feature type="transmembrane region" description="Helical" evidence="2">
    <location>
        <begin position="31"/>
        <end position="53"/>
    </location>
</feature>
<keyword evidence="2" id="KW-0812">Transmembrane</keyword>
<gene>
    <name evidence="3" type="ORF">BQ2448_3195</name>
</gene>
<keyword evidence="2" id="KW-1133">Transmembrane helix</keyword>
<keyword evidence="4" id="KW-1185">Reference proteome</keyword>
<proteinExistence type="predicted"/>
<dbReference type="GO" id="GO:0006629">
    <property type="term" value="P:lipid metabolic process"/>
    <property type="evidence" value="ECO:0007669"/>
    <property type="project" value="InterPro"/>
</dbReference>
<feature type="transmembrane region" description="Helical" evidence="2">
    <location>
        <begin position="378"/>
        <end position="395"/>
    </location>
</feature>
<feature type="region of interest" description="Disordered" evidence="1">
    <location>
        <begin position="263"/>
        <end position="342"/>
    </location>
</feature>
<dbReference type="Proteomes" id="UP000198372">
    <property type="component" value="Unassembled WGS sequence"/>
</dbReference>
<dbReference type="GO" id="GO:0008374">
    <property type="term" value="F:O-acyltransferase activity"/>
    <property type="evidence" value="ECO:0007669"/>
    <property type="project" value="InterPro"/>
</dbReference>
<sequence length="478" mass="52624">MVSSTSSFTAASNAGFEVHLYKPRHTPWDKLILVGLHNGAFVAGVAITLYLFTRLNKGPIRTVGAIAGITSILGIVDFGLPAWGMLTFLNIVDVFFLRSTAEVHGWGFPRTVAQMFAYPNEHATSPNPRLENVKALGLCALKYVMVNFLLYFAPSPEIWARIKPLTPAYFLYAGVVALLILGTLGFLIEAILRVIGYVFRQLHQLINDTECLIHVSRILLGVEMSPMFNNPSGASNIREFWARWNMAIKDGLSRVFFHFKAPPKRSSKSSANNAKPSASSSAVSAKNGHELRSRGRPVSKPDYLDETEASDNAASREPSPDRTLEKKMFKRKVDNPAQKKKPSSFFPKAVAATVTFAASGLFHEYMNHLAFNGASGETLVFFLTQAAGTIAYSYLKRTAPGLLRPIPTPLAILFVNIFTFGMAPLFCAPFLRAGFFEDFKAFGLLGPINGFIWFAGDGHGNYLPAFFPVWLRQLLGGK</sequence>
<accession>A0A238FEH6</accession>
<feature type="compositionally biased region" description="Basic and acidic residues" evidence="1">
    <location>
        <begin position="318"/>
        <end position="334"/>
    </location>
</feature>
<dbReference type="AlphaFoldDB" id="A0A238FEH6"/>
<dbReference type="OrthoDB" id="1077582at2759"/>
<dbReference type="PANTHER" id="PTHR31595:SF57">
    <property type="entry name" value="OS04G0481900 PROTEIN"/>
    <property type="match status" value="1"/>
</dbReference>
<feature type="compositionally biased region" description="Low complexity" evidence="1">
    <location>
        <begin position="268"/>
        <end position="286"/>
    </location>
</feature>